<evidence type="ECO:0008006" key="3">
    <source>
        <dbReference type="Google" id="ProtNLM"/>
    </source>
</evidence>
<dbReference type="AlphaFoldDB" id="A0A4S8LGP9"/>
<organism evidence="1 2">
    <name type="scientific">Dendrothele bispora (strain CBS 962.96)</name>
    <dbReference type="NCBI Taxonomy" id="1314807"/>
    <lineage>
        <taxon>Eukaryota</taxon>
        <taxon>Fungi</taxon>
        <taxon>Dikarya</taxon>
        <taxon>Basidiomycota</taxon>
        <taxon>Agaricomycotina</taxon>
        <taxon>Agaricomycetes</taxon>
        <taxon>Agaricomycetidae</taxon>
        <taxon>Agaricales</taxon>
        <taxon>Agaricales incertae sedis</taxon>
        <taxon>Dendrothele</taxon>
    </lineage>
</organism>
<sequence>MLLWIKSSKSPQEIRDAILNPHSDFQQKIVKYLESVHTGDFLTGSRAEVENMLQHKGNMEGYESPLNTLPTAPPKVHCSCNEIDCQRWCLDNKWGTCKARFPREVFDATQIDIDTGALCLKKSEPWINTYNSVMTYLLRCNSDVTSLLSGTAIKAVVAYVSDYITKWSLNTHVIFDVIQTILTRNTELINGSGTRQDKSEWNLVLQ</sequence>
<dbReference type="OrthoDB" id="3229882at2759"/>
<gene>
    <name evidence="1" type="ORF">K435DRAFT_821727</name>
</gene>
<evidence type="ECO:0000313" key="1">
    <source>
        <dbReference type="EMBL" id="THU88174.1"/>
    </source>
</evidence>
<dbReference type="EMBL" id="ML179419">
    <property type="protein sequence ID" value="THU88174.1"/>
    <property type="molecule type" value="Genomic_DNA"/>
</dbReference>
<keyword evidence="2" id="KW-1185">Reference proteome</keyword>
<dbReference type="Proteomes" id="UP000297245">
    <property type="component" value="Unassembled WGS sequence"/>
</dbReference>
<reference evidence="1 2" key="1">
    <citation type="journal article" date="2019" name="Nat. Ecol. Evol.">
        <title>Megaphylogeny resolves global patterns of mushroom evolution.</title>
        <authorList>
            <person name="Varga T."/>
            <person name="Krizsan K."/>
            <person name="Foldi C."/>
            <person name="Dima B."/>
            <person name="Sanchez-Garcia M."/>
            <person name="Sanchez-Ramirez S."/>
            <person name="Szollosi G.J."/>
            <person name="Szarkandi J.G."/>
            <person name="Papp V."/>
            <person name="Albert L."/>
            <person name="Andreopoulos W."/>
            <person name="Angelini C."/>
            <person name="Antonin V."/>
            <person name="Barry K.W."/>
            <person name="Bougher N.L."/>
            <person name="Buchanan P."/>
            <person name="Buyck B."/>
            <person name="Bense V."/>
            <person name="Catcheside P."/>
            <person name="Chovatia M."/>
            <person name="Cooper J."/>
            <person name="Damon W."/>
            <person name="Desjardin D."/>
            <person name="Finy P."/>
            <person name="Geml J."/>
            <person name="Haridas S."/>
            <person name="Hughes K."/>
            <person name="Justo A."/>
            <person name="Karasinski D."/>
            <person name="Kautmanova I."/>
            <person name="Kiss B."/>
            <person name="Kocsube S."/>
            <person name="Kotiranta H."/>
            <person name="LaButti K.M."/>
            <person name="Lechner B.E."/>
            <person name="Liimatainen K."/>
            <person name="Lipzen A."/>
            <person name="Lukacs Z."/>
            <person name="Mihaltcheva S."/>
            <person name="Morgado L.N."/>
            <person name="Niskanen T."/>
            <person name="Noordeloos M.E."/>
            <person name="Ohm R.A."/>
            <person name="Ortiz-Santana B."/>
            <person name="Ovrebo C."/>
            <person name="Racz N."/>
            <person name="Riley R."/>
            <person name="Savchenko A."/>
            <person name="Shiryaev A."/>
            <person name="Soop K."/>
            <person name="Spirin V."/>
            <person name="Szebenyi C."/>
            <person name="Tomsovsky M."/>
            <person name="Tulloss R.E."/>
            <person name="Uehling J."/>
            <person name="Grigoriev I.V."/>
            <person name="Vagvolgyi C."/>
            <person name="Papp T."/>
            <person name="Martin F.M."/>
            <person name="Miettinen O."/>
            <person name="Hibbett D.S."/>
            <person name="Nagy L.G."/>
        </authorList>
    </citation>
    <scope>NUCLEOTIDE SEQUENCE [LARGE SCALE GENOMIC DNA]</scope>
    <source>
        <strain evidence="1 2">CBS 962.96</strain>
    </source>
</reference>
<evidence type="ECO:0000313" key="2">
    <source>
        <dbReference type="Proteomes" id="UP000297245"/>
    </source>
</evidence>
<protein>
    <recommendedName>
        <fullName evidence="3">Helitron helicase-like domain-containing protein</fullName>
    </recommendedName>
</protein>
<proteinExistence type="predicted"/>
<accession>A0A4S8LGP9</accession>
<name>A0A4S8LGP9_DENBC</name>